<dbReference type="Proteomes" id="UP000298663">
    <property type="component" value="Unassembled WGS sequence"/>
</dbReference>
<dbReference type="PANTHER" id="PTHR15315">
    <property type="entry name" value="RING FINGER PROTEIN 41, 151"/>
    <property type="match status" value="1"/>
</dbReference>
<keyword evidence="7" id="KW-1185">Reference proteome</keyword>
<evidence type="ECO:0000313" key="7">
    <source>
        <dbReference type="Proteomes" id="UP000298663"/>
    </source>
</evidence>
<evidence type="ECO:0000256" key="2">
    <source>
        <dbReference type="ARBA" id="ARBA00022833"/>
    </source>
</evidence>
<dbReference type="GO" id="GO:0008270">
    <property type="term" value="F:zinc ion binding"/>
    <property type="evidence" value="ECO:0007669"/>
    <property type="project" value="UniProtKB-KW"/>
</dbReference>
<proteinExistence type="predicted"/>
<evidence type="ECO:0000256" key="1">
    <source>
        <dbReference type="ARBA" id="ARBA00022771"/>
    </source>
</evidence>
<feature type="region of interest" description="Disordered" evidence="4">
    <location>
        <begin position="138"/>
        <end position="159"/>
    </location>
</feature>
<keyword evidence="1 3" id="KW-0863">Zinc-finger</keyword>
<evidence type="ECO:0000313" key="6">
    <source>
        <dbReference type="EMBL" id="TKR77513.1"/>
    </source>
</evidence>
<dbReference type="Pfam" id="PF13920">
    <property type="entry name" value="zf-C3HC4_3"/>
    <property type="match status" value="1"/>
</dbReference>
<dbReference type="AlphaFoldDB" id="A0A4U5N5J7"/>
<dbReference type="SUPFAM" id="SSF57850">
    <property type="entry name" value="RING/U-box"/>
    <property type="match status" value="1"/>
</dbReference>
<organism evidence="6 7">
    <name type="scientific">Steinernema carpocapsae</name>
    <name type="common">Entomopathogenic nematode</name>
    <dbReference type="NCBI Taxonomy" id="34508"/>
    <lineage>
        <taxon>Eukaryota</taxon>
        <taxon>Metazoa</taxon>
        <taxon>Ecdysozoa</taxon>
        <taxon>Nematoda</taxon>
        <taxon>Chromadorea</taxon>
        <taxon>Rhabditida</taxon>
        <taxon>Tylenchina</taxon>
        <taxon>Panagrolaimomorpha</taxon>
        <taxon>Strongyloidoidea</taxon>
        <taxon>Steinernematidae</taxon>
        <taxon>Steinernema</taxon>
    </lineage>
</organism>
<protein>
    <recommendedName>
        <fullName evidence="5">RING-type domain-containing protein</fullName>
    </recommendedName>
</protein>
<reference evidence="6 7" key="2">
    <citation type="journal article" date="2019" name="G3 (Bethesda)">
        <title>Hybrid Assembly of the Genome of the Entomopathogenic Nematode Steinernema carpocapsae Identifies the X-Chromosome.</title>
        <authorList>
            <person name="Serra L."/>
            <person name="Macchietto M."/>
            <person name="Macias-Munoz A."/>
            <person name="McGill C.J."/>
            <person name="Rodriguez I.M."/>
            <person name="Rodriguez B."/>
            <person name="Murad R."/>
            <person name="Mortazavi A."/>
        </authorList>
    </citation>
    <scope>NUCLEOTIDE SEQUENCE [LARGE SCALE GENOMIC DNA]</scope>
    <source>
        <strain evidence="6 7">ALL</strain>
    </source>
</reference>
<keyword evidence="2" id="KW-0862">Zinc</keyword>
<accession>A0A4U5N5J7</accession>
<evidence type="ECO:0000259" key="5">
    <source>
        <dbReference type="PROSITE" id="PS50089"/>
    </source>
</evidence>
<dbReference type="PROSITE" id="PS50089">
    <property type="entry name" value="ZF_RING_2"/>
    <property type="match status" value="1"/>
</dbReference>
<feature type="domain" description="RING-type" evidence="5">
    <location>
        <begin position="41"/>
        <end position="83"/>
    </location>
</feature>
<dbReference type="InterPro" id="IPR013083">
    <property type="entry name" value="Znf_RING/FYVE/PHD"/>
</dbReference>
<comment type="caution">
    <text evidence="6">The sequence shown here is derived from an EMBL/GenBank/DDBJ whole genome shotgun (WGS) entry which is preliminary data.</text>
</comment>
<gene>
    <name evidence="6" type="ORF">L596_018472</name>
</gene>
<evidence type="ECO:0000256" key="3">
    <source>
        <dbReference type="PROSITE-ProRule" id="PRU00175"/>
    </source>
</evidence>
<dbReference type="Gene3D" id="3.30.40.10">
    <property type="entry name" value="Zinc/RING finger domain, C3HC4 (zinc finger)"/>
    <property type="match status" value="1"/>
</dbReference>
<feature type="region of interest" description="Disordered" evidence="4">
    <location>
        <begin position="227"/>
        <end position="251"/>
    </location>
</feature>
<dbReference type="OrthoDB" id="5790173at2759"/>
<dbReference type="SMART" id="SM00184">
    <property type="entry name" value="RING"/>
    <property type="match status" value="1"/>
</dbReference>
<sequence length="251" mass="28555">MSANGPPGVPKSLNEQYSWVQNTHLFRIAAEIKKLKETVKCGICHSTIQDHILTSCNHMFCAGCFKEFQKKTTSDRKNSCPVCAQKLNRRTFGSSEMVSTLIENYLKLAKHITGELFAFDIPADMRFFESQAVMTQMPLPRRSDPLPSPTSWNQSSKRRHFRPHPVLAQVKPYLVRCPLPCRGSSRFQSWRAKPVLPLTWVQFGGILVPKFMPGRVWKRNNVPLATNDSRITPNVSSSRRTNHSRDKVDTG</sequence>
<dbReference type="EMBL" id="AZBU02000005">
    <property type="protein sequence ID" value="TKR77513.1"/>
    <property type="molecule type" value="Genomic_DNA"/>
</dbReference>
<keyword evidence="1 3" id="KW-0479">Metal-binding</keyword>
<dbReference type="InterPro" id="IPR001841">
    <property type="entry name" value="Znf_RING"/>
</dbReference>
<evidence type="ECO:0000256" key="4">
    <source>
        <dbReference type="SAM" id="MobiDB-lite"/>
    </source>
</evidence>
<feature type="compositionally biased region" description="Polar residues" evidence="4">
    <location>
        <begin position="227"/>
        <end position="239"/>
    </location>
</feature>
<name>A0A4U5N5J7_STECR</name>
<reference evidence="6 7" key="1">
    <citation type="journal article" date="2015" name="Genome Biol.">
        <title>Comparative genomics of Steinernema reveals deeply conserved gene regulatory networks.</title>
        <authorList>
            <person name="Dillman A.R."/>
            <person name="Macchietto M."/>
            <person name="Porter C.F."/>
            <person name="Rogers A."/>
            <person name="Williams B."/>
            <person name="Antoshechkin I."/>
            <person name="Lee M.M."/>
            <person name="Goodwin Z."/>
            <person name="Lu X."/>
            <person name="Lewis E.E."/>
            <person name="Goodrich-Blair H."/>
            <person name="Stock S.P."/>
            <person name="Adams B.J."/>
            <person name="Sternberg P.W."/>
            <person name="Mortazavi A."/>
        </authorList>
    </citation>
    <scope>NUCLEOTIDE SEQUENCE [LARGE SCALE GENOMIC DNA]</scope>
    <source>
        <strain evidence="6 7">ALL</strain>
    </source>
</reference>
<dbReference type="STRING" id="34508.A0A4U5N5J7"/>
<dbReference type="PANTHER" id="PTHR15315:SF26">
    <property type="entry name" value="E3 UBIQUITIN-PROTEIN LIGASE NRDP1"/>
    <property type="match status" value="1"/>
</dbReference>